<evidence type="ECO:0000313" key="3">
    <source>
        <dbReference type="EMBL" id="APZ94756.1"/>
    </source>
</evidence>
<dbReference type="PANTHER" id="PTHR31157">
    <property type="entry name" value="SCP DOMAIN-CONTAINING PROTEIN"/>
    <property type="match status" value="1"/>
</dbReference>
<organism evidence="3 4">
    <name type="scientific">Fuerstiella marisgermanici</name>
    <dbReference type="NCBI Taxonomy" id="1891926"/>
    <lineage>
        <taxon>Bacteria</taxon>
        <taxon>Pseudomonadati</taxon>
        <taxon>Planctomycetota</taxon>
        <taxon>Planctomycetia</taxon>
        <taxon>Planctomycetales</taxon>
        <taxon>Planctomycetaceae</taxon>
        <taxon>Fuerstiella</taxon>
    </lineage>
</organism>
<dbReference type="CDD" id="cd05379">
    <property type="entry name" value="CAP_bacterial"/>
    <property type="match status" value="1"/>
</dbReference>
<dbReference type="AlphaFoldDB" id="A0A1P8WL17"/>
<dbReference type="Pfam" id="PF00188">
    <property type="entry name" value="CAP"/>
    <property type="match status" value="1"/>
</dbReference>
<gene>
    <name evidence="3" type="ORF">Fuma_04395</name>
</gene>
<dbReference type="InterPro" id="IPR035940">
    <property type="entry name" value="CAP_sf"/>
</dbReference>
<feature type="region of interest" description="Disordered" evidence="1">
    <location>
        <begin position="521"/>
        <end position="543"/>
    </location>
</feature>
<dbReference type="Proteomes" id="UP000187735">
    <property type="component" value="Chromosome"/>
</dbReference>
<protein>
    <recommendedName>
        <fullName evidence="2">SCP domain-containing protein</fullName>
    </recommendedName>
</protein>
<accession>A0A1P8WL17</accession>
<proteinExistence type="predicted"/>
<name>A0A1P8WL17_9PLAN</name>
<evidence type="ECO:0000256" key="1">
    <source>
        <dbReference type="SAM" id="MobiDB-lite"/>
    </source>
</evidence>
<dbReference type="Gene3D" id="3.40.33.10">
    <property type="entry name" value="CAP"/>
    <property type="match status" value="1"/>
</dbReference>
<dbReference type="EMBL" id="CP017641">
    <property type="protein sequence ID" value="APZ94756.1"/>
    <property type="molecule type" value="Genomic_DNA"/>
</dbReference>
<dbReference type="STRING" id="1891926.Fuma_04395"/>
<feature type="domain" description="SCP" evidence="2">
    <location>
        <begin position="45"/>
        <end position="192"/>
    </location>
</feature>
<evidence type="ECO:0000313" key="4">
    <source>
        <dbReference type="Proteomes" id="UP000187735"/>
    </source>
</evidence>
<dbReference type="Gene3D" id="2.60.40.1120">
    <property type="entry name" value="Carboxypeptidase-like, regulatory domain"/>
    <property type="match status" value="1"/>
</dbReference>
<dbReference type="InterPro" id="IPR014044">
    <property type="entry name" value="CAP_dom"/>
</dbReference>
<evidence type="ECO:0000259" key="2">
    <source>
        <dbReference type="Pfam" id="PF00188"/>
    </source>
</evidence>
<reference evidence="3 4" key="1">
    <citation type="journal article" date="2016" name="Front. Microbiol.">
        <title>Fuerstia marisgermanicae gen. nov., sp. nov., an Unusual Member of the Phylum Planctomycetes from the German Wadden Sea.</title>
        <authorList>
            <person name="Kohn T."/>
            <person name="Heuer A."/>
            <person name="Jogler M."/>
            <person name="Vollmers J."/>
            <person name="Boedeker C."/>
            <person name="Bunk B."/>
            <person name="Rast P."/>
            <person name="Borchert D."/>
            <person name="Glockner I."/>
            <person name="Freese H.M."/>
            <person name="Klenk H.P."/>
            <person name="Overmann J."/>
            <person name="Kaster A.K."/>
            <person name="Rohde M."/>
            <person name="Wiegand S."/>
            <person name="Jogler C."/>
        </authorList>
    </citation>
    <scope>NUCLEOTIDE SEQUENCE [LARGE SCALE GENOMIC DNA]</scope>
    <source>
        <strain evidence="3 4">NH11</strain>
    </source>
</reference>
<sequence>MKNRRRSRQLGLAMPATCRTGVQALEDRRLLSVSAQEQFFVYRLNRARHDPQAYAGEAGLGNILSSQPVRPPLAVNNKLFDAAKFKSLEMANNDYFSHTSAVTGVSPNKLVRDFGYELQSNWDNNANFVESLAGGHIYSTAAQAMDALIIDEGVVGLGHRKHLLSTPNDFDKEIGIGYAKNSSATYESYWTVHITRSHPDDRFLTGVTFNDANNNNRYDLNEGIGGVQVKAGDKQTTSNAHGGWSIKVDPGTYNVTASGGGYTGTSFVRATVGEGNVEVDFESGLATGYLDFDLFTQTPGFSVTESDGSTSVSETGSTDAFEVALTARPQSNVVLNISSGDTTEATVSPNTVTFTPSNWDQPQAVTVTGIDDVLVDGSQTTSITVSVNDAASNNEFDNLADQVITVTTTDDDVASQAPGNVDGSINFDANDSFLIHLVQLAGTNDQIAQSLGTSQLTPQAIRTAVTNLGTAGDVDGSGTFNGNDSFLIHLVLLAGTDDQIDQSKGASTLTATEIRSRITSLGTAPRRSRLSSRTTSPTLPPLDKDELFAAADQPGGSPATIEAAAPYEDSAVDFADEAFRNWIDIL</sequence>
<dbReference type="PANTHER" id="PTHR31157:SF1">
    <property type="entry name" value="SCP DOMAIN-CONTAINING PROTEIN"/>
    <property type="match status" value="1"/>
</dbReference>
<dbReference type="KEGG" id="fmr:Fuma_04395"/>
<keyword evidence="4" id="KW-1185">Reference proteome</keyword>